<evidence type="ECO:0000313" key="2">
    <source>
        <dbReference type="Proteomes" id="UP001187192"/>
    </source>
</evidence>
<evidence type="ECO:0000313" key="1">
    <source>
        <dbReference type="EMBL" id="GMN45982.1"/>
    </source>
</evidence>
<proteinExistence type="predicted"/>
<sequence>MEAMRVYLRCKEKEEQRGRFRELSQIKNGGGLQGKWLLTRRLHYCFQRLLPFSMATLIRVGKILLQVQGAFNDFLINSLARTRSRGKGYAVEISATRT</sequence>
<dbReference type="Proteomes" id="UP001187192">
    <property type="component" value="Unassembled WGS sequence"/>
</dbReference>
<reference evidence="1" key="1">
    <citation type="submission" date="2023-07" db="EMBL/GenBank/DDBJ databases">
        <title>draft genome sequence of fig (Ficus carica).</title>
        <authorList>
            <person name="Takahashi T."/>
            <person name="Nishimura K."/>
        </authorList>
    </citation>
    <scope>NUCLEOTIDE SEQUENCE</scope>
</reference>
<name>A0AA88A7C4_FICCA</name>
<dbReference type="AlphaFoldDB" id="A0AA88A7C4"/>
<organism evidence="1 2">
    <name type="scientific">Ficus carica</name>
    <name type="common">Common fig</name>
    <dbReference type="NCBI Taxonomy" id="3494"/>
    <lineage>
        <taxon>Eukaryota</taxon>
        <taxon>Viridiplantae</taxon>
        <taxon>Streptophyta</taxon>
        <taxon>Embryophyta</taxon>
        <taxon>Tracheophyta</taxon>
        <taxon>Spermatophyta</taxon>
        <taxon>Magnoliopsida</taxon>
        <taxon>eudicotyledons</taxon>
        <taxon>Gunneridae</taxon>
        <taxon>Pentapetalae</taxon>
        <taxon>rosids</taxon>
        <taxon>fabids</taxon>
        <taxon>Rosales</taxon>
        <taxon>Moraceae</taxon>
        <taxon>Ficeae</taxon>
        <taxon>Ficus</taxon>
    </lineage>
</organism>
<gene>
    <name evidence="1" type="ORF">TIFTF001_015176</name>
</gene>
<protein>
    <submittedName>
        <fullName evidence="1">Uncharacterized protein</fullName>
    </submittedName>
</protein>
<dbReference type="EMBL" id="BTGU01000021">
    <property type="protein sequence ID" value="GMN45982.1"/>
    <property type="molecule type" value="Genomic_DNA"/>
</dbReference>
<comment type="caution">
    <text evidence="1">The sequence shown here is derived from an EMBL/GenBank/DDBJ whole genome shotgun (WGS) entry which is preliminary data.</text>
</comment>
<keyword evidence="2" id="KW-1185">Reference proteome</keyword>
<accession>A0AA88A7C4</accession>